<reference evidence="2" key="1">
    <citation type="journal article" date="2023" name="G3 (Bethesda)">
        <title>A reference genome for the long-term kleptoplast-retaining sea slug Elysia crispata morphotype clarki.</title>
        <authorList>
            <person name="Eastman K.E."/>
            <person name="Pendleton A.L."/>
            <person name="Shaikh M.A."/>
            <person name="Suttiyut T."/>
            <person name="Ogas R."/>
            <person name="Tomko P."/>
            <person name="Gavelis G."/>
            <person name="Widhalm J.R."/>
            <person name="Wisecaver J.H."/>
        </authorList>
    </citation>
    <scope>NUCLEOTIDE SEQUENCE</scope>
    <source>
        <strain evidence="2">ECLA1</strain>
    </source>
</reference>
<feature type="compositionally biased region" description="Polar residues" evidence="1">
    <location>
        <begin position="117"/>
        <end position="130"/>
    </location>
</feature>
<feature type="region of interest" description="Disordered" evidence="1">
    <location>
        <begin position="77"/>
        <end position="160"/>
    </location>
</feature>
<dbReference type="EMBL" id="JAWDGP010003389">
    <property type="protein sequence ID" value="KAK3774747.1"/>
    <property type="molecule type" value="Genomic_DNA"/>
</dbReference>
<feature type="compositionally biased region" description="Polar residues" evidence="1">
    <location>
        <begin position="139"/>
        <end position="151"/>
    </location>
</feature>
<evidence type="ECO:0000313" key="2">
    <source>
        <dbReference type="EMBL" id="KAK3774747.1"/>
    </source>
</evidence>
<accession>A0AAE0ZUC2</accession>
<keyword evidence="3" id="KW-1185">Reference proteome</keyword>
<gene>
    <name evidence="2" type="ORF">RRG08_050906</name>
</gene>
<evidence type="ECO:0000313" key="3">
    <source>
        <dbReference type="Proteomes" id="UP001283361"/>
    </source>
</evidence>
<sequence length="256" mass="27549">MTTIPEGEHYPCCIFATFADRDEKVSLDLHNQDKLCPGSGLAHYLSSGITVVEHRQSSRQSPGIDSDHETITAIPQASVSRQSPGFETEHETATATPQASVSRQSPGFETKRETVTAIPQASVSRQSPGFNTERETVSAIPQASVSRQSPGFETEHETVTAIPQASVSSRVKSPSGLRDLPFAGLQRLLPSLKHKPSVSKVHENRDKDSRAHAQSLHSPALIGRAHAQSLHSPALIGRAASLPADRLTTMGVCRLI</sequence>
<feature type="region of interest" description="Disordered" evidence="1">
    <location>
        <begin position="191"/>
        <end position="215"/>
    </location>
</feature>
<feature type="compositionally biased region" description="Basic and acidic residues" evidence="1">
    <location>
        <begin position="200"/>
        <end position="211"/>
    </location>
</feature>
<evidence type="ECO:0000256" key="1">
    <source>
        <dbReference type="SAM" id="MobiDB-lite"/>
    </source>
</evidence>
<feature type="compositionally biased region" description="Polar residues" evidence="1">
    <location>
        <begin position="93"/>
        <end position="107"/>
    </location>
</feature>
<dbReference type="Proteomes" id="UP001283361">
    <property type="component" value="Unassembled WGS sequence"/>
</dbReference>
<protein>
    <submittedName>
        <fullName evidence="2">Uncharacterized protein</fullName>
    </submittedName>
</protein>
<proteinExistence type="predicted"/>
<comment type="caution">
    <text evidence="2">The sequence shown here is derived from an EMBL/GenBank/DDBJ whole genome shotgun (WGS) entry which is preliminary data.</text>
</comment>
<name>A0AAE0ZUC2_9GAST</name>
<organism evidence="2 3">
    <name type="scientific">Elysia crispata</name>
    <name type="common">lettuce slug</name>
    <dbReference type="NCBI Taxonomy" id="231223"/>
    <lineage>
        <taxon>Eukaryota</taxon>
        <taxon>Metazoa</taxon>
        <taxon>Spiralia</taxon>
        <taxon>Lophotrochozoa</taxon>
        <taxon>Mollusca</taxon>
        <taxon>Gastropoda</taxon>
        <taxon>Heterobranchia</taxon>
        <taxon>Euthyneura</taxon>
        <taxon>Panpulmonata</taxon>
        <taxon>Sacoglossa</taxon>
        <taxon>Placobranchoidea</taxon>
        <taxon>Plakobranchidae</taxon>
        <taxon>Elysia</taxon>
    </lineage>
</organism>
<dbReference type="AlphaFoldDB" id="A0AAE0ZUC2"/>